<sequence>MARTVGADGSPMNQLRQRTTYVQSIPIVALTGEIDMMSSAPVTSRLAELLDRKPPALVLDLREVRFFGSEGIRTLVETQHQADELGVRFGVVSDSRIVLRPLEMTAVDQLLLLFTDIDDAVAALRG</sequence>
<evidence type="ECO:0000259" key="3">
    <source>
        <dbReference type="PROSITE" id="PS50801"/>
    </source>
</evidence>
<evidence type="ECO:0000256" key="2">
    <source>
        <dbReference type="RuleBase" id="RU003749"/>
    </source>
</evidence>
<name>A0A1W2CV71_9PSEU</name>
<accession>A0A1W2CV71</accession>
<dbReference type="PANTHER" id="PTHR33495:SF13">
    <property type="entry name" value="ANTI-SIGMA-F FACTOR ANTAGONIST RSFB"/>
    <property type="match status" value="1"/>
</dbReference>
<protein>
    <recommendedName>
        <fullName evidence="2">Anti-sigma factor antagonist</fullName>
    </recommendedName>
</protein>
<dbReference type="CDD" id="cd07043">
    <property type="entry name" value="STAS_anti-anti-sigma_factors"/>
    <property type="match status" value="1"/>
</dbReference>
<evidence type="ECO:0000313" key="4">
    <source>
        <dbReference type="EMBL" id="SMC89123.1"/>
    </source>
</evidence>
<dbReference type="Pfam" id="PF01740">
    <property type="entry name" value="STAS"/>
    <property type="match status" value="1"/>
</dbReference>
<dbReference type="InterPro" id="IPR036513">
    <property type="entry name" value="STAS_dom_sf"/>
</dbReference>
<proteinExistence type="inferred from homology"/>
<organism evidence="4 5">
    <name type="scientific">Lentzea albidocapillata</name>
    <dbReference type="NCBI Taxonomy" id="40571"/>
    <lineage>
        <taxon>Bacteria</taxon>
        <taxon>Bacillati</taxon>
        <taxon>Actinomycetota</taxon>
        <taxon>Actinomycetes</taxon>
        <taxon>Pseudonocardiales</taxon>
        <taxon>Pseudonocardiaceae</taxon>
        <taxon>Lentzea</taxon>
    </lineage>
</organism>
<feature type="domain" description="STAS" evidence="3">
    <location>
        <begin position="15"/>
        <end position="124"/>
    </location>
</feature>
<dbReference type="PROSITE" id="PS50801">
    <property type="entry name" value="STAS"/>
    <property type="match status" value="1"/>
</dbReference>
<dbReference type="STRING" id="40571.SAMN05660733_02399"/>
<dbReference type="GO" id="GO:0043856">
    <property type="term" value="F:anti-sigma factor antagonist activity"/>
    <property type="evidence" value="ECO:0007669"/>
    <property type="project" value="InterPro"/>
</dbReference>
<dbReference type="NCBIfam" id="TIGR00377">
    <property type="entry name" value="ant_ant_sig"/>
    <property type="match status" value="1"/>
</dbReference>
<keyword evidence="5" id="KW-1185">Reference proteome</keyword>
<dbReference type="InterPro" id="IPR003658">
    <property type="entry name" value="Anti-sigma_ant"/>
</dbReference>
<gene>
    <name evidence="4" type="ORF">SAMN05660733_02399</name>
</gene>
<dbReference type="Proteomes" id="UP000192840">
    <property type="component" value="Unassembled WGS sequence"/>
</dbReference>
<dbReference type="Gene3D" id="3.30.750.24">
    <property type="entry name" value="STAS domain"/>
    <property type="match status" value="1"/>
</dbReference>
<dbReference type="PANTHER" id="PTHR33495">
    <property type="entry name" value="ANTI-SIGMA FACTOR ANTAGONIST TM_1081-RELATED-RELATED"/>
    <property type="match status" value="1"/>
</dbReference>
<evidence type="ECO:0000256" key="1">
    <source>
        <dbReference type="ARBA" id="ARBA00009013"/>
    </source>
</evidence>
<evidence type="ECO:0000313" key="5">
    <source>
        <dbReference type="Proteomes" id="UP000192840"/>
    </source>
</evidence>
<reference evidence="5" key="1">
    <citation type="submission" date="2017-04" db="EMBL/GenBank/DDBJ databases">
        <authorList>
            <person name="Varghese N."/>
            <person name="Submissions S."/>
        </authorList>
    </citation>
    <scope>NUCLEOTIDE SEQUENCE [LARGE SCALE GENOMIC DNA]</scope>
    <source>
        <strain evidence="5">DSM 44073</strain>
    </source>
</reference>
<comment type="similarity">
    <text evidence="1 2">Belongs to the anti-sigma-factor antagonist family.</text>
</comment>
<dbReference type="AlphaFoldDB" id="A0A1W2CV71"/>
<dbReference type="eggNOG" id="COG1366">
    <property type="taxonomic scope" value="Bacteria"/>
</dbReference>
<dbReference type="SUPFAM" id="SSF52091">
    <property type="entry name" value="SpoIIaa-like"/>
    <property type="match status" value="1"/>
</dbReference>
<dbReference type="EMBL" id="FWYC01000006">
    <property type="protein sequence ID" value="SMC89123.1"/>
    <property type="molecule type" value="Genomic_DNA"/>
</dbReference>
<dbReference type="InterPro" id="IPR002645">
    <property type="entry name" value="STAS_dom"/>
</dbReference>